<evidence type="ECO:0000256" key="3">
    <source>
        <dbReference type="ARBA" id="ARBA00022840"/>
    </source>
</evidence>
<protein>
    <submittedName>
        <fullName evidence="6">ABC transporter</fullName>
        <ecNumber evidence="6">3.6.3.28</ecNumber>
    </submittedName>
</protein>
<keyword evidence="3" id="KW-0067">ATP-binding</keyword>
<comment type="caution">
    <text evidence="6">The sequence shown here is derived from an EMBL/GenBank/DDBJ whole genome shotgun (WGS) entry which is preliminary data.</text>
</comment>
<dbReference type="InterPro" id="IPR003439">
    <property type="entry name" value="ABC_transporter-like_ATP-bd"/>
</dbReference>
<feature type="transmembrane region" description="Helical" evidence="4">
    <location>
        <begin position="466"/>
        <end position="484"/>
    </location>
</feature>
<keyword evidence="1" id="KW-0813">Transport</keyword>
<reference evidence="6 7" key="1">
    <citation type="submission" date="2014-03" db="EMBL/GenBank/DDBJ databases">
        <title>Genomics of Bifidobacteria.</title>
        <authorList>
            <person name="Ventura M."/>
            <person name="Milani C."/>
            <person name="Lugli G.A."/>
        </authorList>
    </citation>
    <scope>NUCLEOTIDE SEQUENCE [LARGE SCALE GENOMIC DNA]</scope>
    <source>
        <strain evidence="6 7">LMG 21816</strain>
    </source>
</reference>
<dbReference type="CDD" id="cd03230">
    <property type="entry name" value="ABC_DR_subfamily_A"/>
    <property type="match status" value="1"/>
</dbReference>
<evidence type="ECO:0000256" key="2">
    <source>
        <dbReference type="ARBA" id="ARBA00022741"/>
    </source>
</evidence>
<dbReference type="InterPro" id="IPR051782">
    <property type="entry name" value="ABC_Transporter_VariousFunc"/>
</dbReference>
<feature type="transmembrane region" description="Helical" evidence="4">
    <location>
        <begin position="378"/>
        <end position="408"/>
    </location>
</feature>
<dbReference type="Gene3D" id="3.40.50.300">
    <property type="entry name" value="P-loop containing nucleotide triphosphate hydrolases"/>
    <property type="match status" value="1"/>
</dbReference>
<dbReference type="Pfam" id="PF00005">
    <property type="entry name" value="ABC_tran"/>
    <property type="match status" value="1"/>
</dbReference>
<keyword evidence="6" id="KW-0378">Hydrolase</keyword>
<keyword evidence="2" id="KW-0547">Nucleotide-binding</keyword>
<dbReference type="PROSITE" id="PS50893">
    <property type="entry name" value="ABC_TRANSPORTER_2"/>
    <property type="match status" value="1"/>
</dbReference>
<dbReference type="PANTHER" id="PTHR42939">
    <property type="entry name" value="ABC TRANSPORTER ATP-BINDING PROTEIN ALBC-RELATED"/>
    <property type="match status" value="1"/>
</dbReference>
<keyword evidence="4" id="KW-0472">Membrane</keyword>
<feature type="transmembrane region" description="Helical" evidence="4">
    <location>
        <begin position="504"/>
        <end position="531"/>
    </location>
</feature>
<name>A0A7V8KR27_9BIFI</name>
<feature type="transmembrane region" description="Helical" evidence="4">
    <location>
        <begin position="336"/>
        <end position="357"/>
    </location>
</feature>
<dbReference type="InterPro" id="IPR025699">
    <property type="entry name" value="ABC2_memb-like"/>
</dbReference>
<dbReference type="Proteomes" id="UP000029109">
    <property type="component" value="Unassembled WGS sequence"/>
</dbReference>
<keyword evidence="4" id="KW-1133">Transmembrane helix</keyword>
<accession>A0A7V8KR27</accession>
<dbReference type="SUPFAM" id="SSF52540">
    <property type="entry name" value="P-loop containing nucleoside triphosphate hydrolases"/>
    <property type="match status" value="1"/>
</dbReference>
<dbReference type="SMART" id="SM00382">
    <property type="entry name" value="AAA"/>
    <property type="match status" value="1"/>
</dbReference>
<keyword evidence="4" id="KW-0812">Transmembrane</keyword>
<evidence type="ECO:0000256" key="4">
    <source>
        <dbReference type="SAM" id="Phobius"/>
    </source>
</evidence>
<evidence type="ECO:0000313" key="7">
    <source>
        <dbReference type="Proteomes" id="UP000029109"/>
    </source>
</evidence>
<dbReference type="GO" id="GO:0016887">
    <property type="term" value="F:ATP hydrolysis activity"/>
    <property type="evidence" value="ECO:0007669"/>
    <property type="project" value="InterPro"/>
</dbReference>
<feature type="domain" description="ABC transporter" evidence="5">
    <location>
        <begin position="5"/>
        <end position="237"/>
    </location>
</feature>
<dbReference type="Pfam" id="PF13346">
    <property type="entry name" value="ABC2_membrane_5"/>
    <property type="match status" value="1"/>
</dbReference>
<proteinExistence type="predicted"/>
<sequence>MSDSRPLLEAHRLCKRYGDFALRNVDLTVRPGEIVGYVGRNGAGKTTTIKALLGLIRPDGGEGTVMGAPIREMGRSEGVAAKELLGVVFDTLAFPDALRIRDINGVLRRCYRQWDERRFRAYLKRFDLRDTKKVKELSRGMGMKLSLACALSHGARLLILDEATAGLDPMARDEVLDLLREFVADDGHGVLMSSHITSDLERIADRVVCIDDGRIVFDKPKDEITDTMGVARCRARDIDAILGADVFGGTAPRILRHEYGVDLAVPDRFAFAEAFPDIPCDRMTIDDYLHFTIKGGLTMIRAWHLDLMMIRQRMLLNLPISLVLCLWLGLQTQSPATVVAAALFMTYPMVGMQLGQYDELKGWKSYRMTLPLSRSDIVAGRYLTLLTLVIVGLLTAAVAVGLNIGIAAVAPGLGGPAGMMAAMCSADAVHAALLVGLAFLLVCTVMVCAMTILFYRFGATTATTMLPMLGVFAVLMVALFVGSLDESVVAAWSDGLLWLLSPERLALCCGICAALTVAIMAASAAICMRIYTRTEL</sequence>
<evidence type="ECO:0000256" key="1">
    <source>
        <dbReference type="ARBA" id="ARBA00022448"/>
    </source>
</evidence>
<feature type="transmembrane region" description="Helical" evidence="4">
    <location>
        <begin position="314"/>
        <end position="330"/>
    </location>
</feature>
<organism evidence="6 7">
    <name type="scientific">Bifidobacterium pullorum</name>
    <dbReference type="NCBI Taxonomy" id="78448"/>
    <lineage>
        <taxon>Bacteria</taxon>
        <taxon>Bacillati</taxon>
        <taxon>Actinomycetota</taxon>
        <taxon>Actinomycetes</taxon>
        <taxon>Bifidobacteriales</taxon>
        <taxon>Bifidobacteriaceae</taxon>
        <taxon>Bifidobacterium</taxon>
    </lineage>
</organism>
<dbReference type="PANTHER" id="PTHR42939:SF3">
    <property type="entry name" value="ABC TRANSPORTER ATP-BINDING COMPONENT"/>
    <property type="match status" value="1"/>
</dbReference>
<evidence type="ECO:0000259" key="5">
    <source>
        <dbReference type="PROSITE" id="PS50893"/>
    </source>
</evidence>
<feature type="transmembrane region" description="Helical" evidence="4">
    <location>
        <begin position="428"/>
        <end position="454"/>
    </location>
</feature>
<dbReference type="EMBL" id="JGZJ01000005">
    <property type="protein sequence ID" value="KFI83741.1"/>
    <property type="molecule type" value="Genomic_DNA"/>
</dbReference>
<dbReference type="AlphaFoldDB" id="A0A7V8KR27"/>
<evidence type="ECO:0000313" key="6">
    <source>
        <dbReference type="EMBL" id="KFI83741.1"/>
    </source>
</evidence>
<dbReference type="GO" id="GO:0005524">
    <property type="term" value="F:ATP binding"/>
    <property type="evidence" value="ECO:0007669"/>
    <property type="project" value="UniProtKB-KW"/>
</dbReference>
<dbReference type="InterPro" id="IPR027417">
    <property type="entry name" value="P-loop_NTPase"/>
</dbReference>
<dbReference type="EC" id="3.6.3.28" evidence="6"/>
<gene>
    <name evidence="6" type="ORF">BPULL_1037</name>
</gene>
<dbReference type="InterPro" id="IPR003593">
    <property type="entry name" value="AAA+_ATPase"/>
</dbReference>